<dbReference type="InterPro" id="IPR011032">
    <property type="entry name" value="GroES-like_sf"/>
</dbReference>
<evidence type="ECO:0000256" key="5">
    <source>
        <dbReference type="ARBA" id="ARBA00023002"/>
    </source>
</evidence>
<comment type="similarity">
    <text evidence="2">Belongs to the zinc-containing alcohol dehydrogenase family.</text>
</comment>
<protein>
    <submittedName>
        <fullName evidence="6">Threonine dehydrogenase and related Zn-dependent dehydrogenase</fullName>
    </submittedName>
</protein>
<dbReference type="PATRIC" id="fig|1255043.3.peg.1815"/>
<reference evidence="6" key="1">
    <citation type="submission" date="2015-12" db="EMBL/GenBank/DDBJ databases">
        <authorList>
            <person name="Tikhonova T.V."/>
            <person name="Pavlov A.R."/>
            <person name="Beletsky A.V."/>
            <person name="Mardanov A.V."/>
            <person name="Sorokin D.Y."/>
            <person name="Ravin N.V."/>
            <person name="Popov V.O."/>
        </authorList>
    </citation>
    <scope>NUCLEOTIDE SEQUENCE</scope>
    <source>
        <strain evidence="6">DSM 14787</strain>
    </source>
</reference>
<comment type="cofactor">
    <cofactor evidence="1">
        <name>Zn(2+)</name>
        <dbReference type="ChEBI" id="CHEBI:29105"/>
    </cofactor>
</comment>
<dbReference type="GO" id="GO:0046872">
    <property type="term" value="F:metal ion binding"/>
    <property type="evidence" value="ECO:0007669"/>
    <property type="project" value="UniProtKB-KW"/>
</dbReference>
<dbReference type="AlphaFoldDB" id="L0DWX3"/>
<dbReference type="PANTHER" id="PTHR43350:SF19">
    <property type="entry name" value="D-GULOSIDE 3-DEHYDROGENASE"/>
    <property type="match status" value="1"/>
</dbReference>
<dbReference type="PANTHER" id="PTHR43350">
    <property type="entry name" value="NAD-DEPENDENT ALCOHOL DEHYDROGENASE"/>
    <property type="match status" value="1"/>
</dbReference>
<evidence type="ECO:0000313" key="6">
    <source>
        <dbReference type="EMBL" id="AGA33455.1"/>
    </source>
</evidence>
<dbReference type="SUPFAM" id="SSF51735">
    <property type="entry name" value="NAD(P)-binding Rossmann-fold domains"/>
    <property type="match status" value="1"/>
</dbReference>
<dbReference type="Gene3D" id="3.90.180.10">
    <property type="entry name" value="Medium-chain alcohol dehydrogenases, catalytic domain"/>
    <property type="match status" value="2"/>
</dbReference>
<keyword evidence="3" id="KW-0479">Metal-binding</keyword>
<dbReference type="HOGENOM" id="CLU_026673_9_0_6"/>
<proteinExistence type="inferred from homology"/>
<dbReference type="GO" id="GO:0016491">
    <property type="term" value="F:oxidoreductase activity"/>
    <property type="evidence" value="ECO:0007669"/>
    <property type="project" value="UniProtKB-KW"/>
</dbReference>
<dbReference type="eggNOG" id="COG1063">
    <property type="taxonomic scope" value="Bacteria"/>
</dbReference>
<keyword evidence="5" id="KW-0560">Oxidoreductase</keyword>
<dbReference type="CDD" id="cd08255">
    <property type="entry name" value="2-desacetyl-2-hydroxyethyl_bacteriochlorophyllide_like"/>
    <property type="match status" value="1"/>
</dbReference>
<evidence type="ECO:0000256" key="1">
    <source>
        <dbReference type="ARBA" id="ARBA00001947"/>
    </source>
</evidence>
<dbReference type="SUPFAM" id="SSF50129">
    <property type="entry name" value="GroES-like"/>
    <property type="match status" value="1"/>
</dbReference>
<evidence type="ECO:0000256" key="2">
    <source>
        <dbReference type="ARBA" id="ARBA00008072"/>
    </source>
</evidence>
<evidence type="ECO:0000256" key="3">
    <source>
        <dbReference type="ARBA" id="ARBA00022723"/>
    </source>
</evidence>
<dbReference type="OrthoDB" id="9781588at2"/>
<dbReference type="RefSeq" id="WP_015258582.1">
    <property type="nucleotide sequence ID" value="NC_019902.2"/>
</dbReference>
<sequence length="327" mass="35554">MRAASKTARAFWVLGPGRGELREESLPDAGPDDVLVRTLFSGISRGTEALVFTGRVPESQRTAMRAPFQAGEFPGPVKYGYINVGRIEEGPAERIGEHVFCLYPHQDLYRVPGAAAIRLPEGLPPERAVLAANMETAVNAFWDAAPLAGDRILVIGGGVLGLLTAWLCGRVPGTEVTLVDTNPRRDRFAAALGLEFRDAPVEHMNADLVIHASGQPEGLVQALGAAAIEATVLELSWYGDRMVALPLGEAFHSRRLVLRSSQVGRIPAARAARWDHARRIRLALELLRDERIDPLVTGEDGFADLPWVIARLASDPGDTLCHRVRYP</sequence>
<dbReference type="STRING" id="1255043.TVNIR_1793"/>
<evidence type="ECO:0000256" key="4">
    <source>
        <dbReference type="ARBA" id="ARBA00022833"/>
    </source>
</evidence>
<name>L0DWX3_THIND</name>
<dbReference type="KEGG" id="tni:TVNIR_1793"/>
<gene>
    <name evidence="6" type="ordered locus">TVNIR_1793</name>
</gene>
<dbReference type="Gene3D" id="3.40.50.720">
    <property type="entry name" value="NAD(P)-binding Rossmann-like Domain"/>
    <property type="match status" value="1"/>
</dbReference>
<keyword evidence="4" id="KW-0862">Zinc</keyword>
<organism evidence="6 7">
    <name type="scientific">Thioalkalivibrio nitratireducens (strain DSM 14787 / UNIQEM 213 / ALEN2)</name>
    <dbReference type="NCBI Taxonomy" id="1255043"/>
    <lineage>
        <taxon>Bacteria</taxon>
        <taxon>Pseudomonadati</taxon>
        <taxon>Pseudomonadota</taxon>
        <taxon>Gammaproteobacteria</taxon>
        <taxon>Chromatiales</taxon>
        <taxon>Ectothiorhodospiraceae</taxon>
        <taxon>Thioalkalivibrio</taxon>
    </lineage>
</organism>
<evidence type="ECO:0000313" key="7">
    <source>
        <dbReference type="Proteomes" id="UP000010809"/>
    </source>
</evidence>
<dbReference type="Proteomes" id="UP000010809">
    <property type="component" value="Chromosome"/>
</dbReference>
<keyword evidence="7" id="KW-1185">Reference proteome</keyword>
<accession>L0DWX3</accession>
<dbReference type="EMBL" id="CP003989">
    <property type="protein sequence ID" value="AGA33455.1"/>
    <property type="molecule type" value="Genomic_DNA"/>
</dbReference>
<dbReference type="InterPro" id="IPR036291">
    <property type="entry name" value="NAD(P)-bd_dom_sf"/>
</dbReference>